<keyword evidence="11 17" id="KW-0472">Membrane</keyword>
<evidence type="ECO:0000256" key="14">
    <source>
        <dbReference type="ARBA" id="ARBA00034000"/>
    </source>
</evidence>
<evidence type="ECO:0000313" key="21">
    <source>
        <dbReference type="Proteomes" id="UP001646157"/>
    </source>
</evidence>
<evidence type="ECO:0000256" key="7">
    <source>
        <dbReference type="ARBA" id="ARBA00022801"/>
    </source>
</evidence>
<organism evidence="20 21">
    <name type="scientific">Rossellomorea pakistanensis</name>
    <dbReference type="NCBI Taxonomy" id="992288"/>
    <lineage>
        <taxon>Bacteria</taxon>
        <taxon>Bacillati</taxon>
        <taxon>Bacillota</taxon>
        <taxon>Bacilli</taxon>
        <taxon>Bacillales</taxon>
        <taxon>Bacillaceae</taxon>
        <taxon>Rossellomorea</taxon>
    </lineage>
</organism>
<dbReference type="EMBL" id="JAFBDZ010000001">
    <property type="protein sequence ID" value="MBM7585000.1"/>
    <property type="molecule type" value="Genomic_DNA"/>
</dbReference>
<dbReference type="InterPro" id="IPR036950">
    <property type="entry name" value="PBP_transglycosylase"/>
</dbReference>
<evidence type="ECO:0000256" key="3">
    <source>
        <dbReference type="ARBA" id="ARBA00022670"/>
    </source>
</evidence>
<evidence type="ECO:0000256" key="2">
    <source>
        <dbReference type="ARBA" id="ARBA00022645"/>
    </source>
</evidence>
<sequence>MKEKWESLLEKLQPVFKFFNDNRFRKRARITYGVAWNLLLVFTIVSVLGLTFAGGVGAGYFASLVKDEPIRSYDSMKKDIYNYEETSQLYFANNEFLGKLRTDLEREEVQLKDVSEHLINAVIATEDEYFREHNGVVPKAIGRAIVQEFTNSATQSGGSTLTQQLIKNQILTNEVSFERKAKEILLALRLERFFEKEEILEAYLNVATLGRNASGNNIAGVQSAAKGIFGVDAKDLTLPQAAYIAGMPQAPFTYTPFTNNGKVKENLKPGLERMKTVLYRMHREGFISQKEYDEALAYDVTKDFTKPVKSPHEKYPYLTAELENRAKEIIAKVLAKKDGLNEEDLKNNDEIYEKYMTLADRNMRRSGYKIHSTIQKDIYDSMQKTKNEYDLYGHSYTKTITDEETGEEKKIEEPVQVGAIMIENKTGKILSFVGGRDFETEQINHATQAIRQNGSTMKPLLVYAPAIEYGVIAPGTPLPDVAMSIRAGNGEIWEPKNYSYDYHGLMPARYALAESLNIPAARLYTKIADRGPVQFLEKMGFSTLLNSEKDNLALSLGAMSRGVTVEENTNAYTTFANGGKFVDAYMIDKIVDDEGKVIYQHKAEPVNVFSPQTAYLTLDMMRDTMNYHTGTGRTAKRFLNFDTDWAGKSGTTNEYHDHWFVASNPNITMGTWFGYDDPKSLNAPESAWAGHYGVRTIRLWSYFLNDIYDIKPDLVDPEERFKRPGGIVDRSFCSISGNLPSEACSQAGLISNDIFNAKYVPSKTDNSLLKSRYVLINGAKYLALDSTPAEFSQPGVILNPDFVDSILSGIYADPRQLFPVGNEKFKNILVAENKIADDGNAPGTVKLTASGSSITWTASASGDVVGYRVYKKNGNSAQKIGSIKSDGSFSQSVGNGSYYVVAVDVAGKQSAPSNVVMIGQPKEKPKPPKEDKPKPPPEEPKPDPKPEPETPVTGNPNDEQGNNGENQNGGEPPAEG</sequence>
<dbReference type="Pfam" id="PF00905">
    <property type="entry name" value="Transpeptidase"/>
    <property type="match status" value="1"/>
</dbReference>
<dbReference type="SUPFAM" id="SSF56601">
    <property type="entry name" value="beta-lactamase/transpeptidase-like"/>
    <property type="match status" value="1"/>
</dbReference>
<evidence type="ECO:0000256" key="10">
    <source>
        <dbReference type="ARBA" id="ARBA00022989"/>
    </source>
</evidence>
<accession>A0ABS2NB13</accession>
<keyword evidence="13" id="KW-0961">Cell wall biogenesis/degradation</keyword>
<evidence type="ECO:0000256" key="1">
    <source>
        <dbReference type="ARBA" id="ARBA00022475"/>
    </source>
</evidence>
<dbReference type="InterPro" id="IPR001264">
    <property type="entry name" value="Glyco_trans_51"/>
</dbReference>
<dbReference type="Gene3D" id="3.90.1310.40">
    <property type="match status" value="1"/>
</dbReference>
<keyword evidence="5" id="KW-0808">Transferase</keyword>
<comment type="catalytic activity">
    <reaction evidence="15">
        <text>[GlcNAc-(1-&gt;4)-Mur2Ac(oyl-L-Ala-gamma-D-Glu-L-Lys-D-Ala-D-Ala)](n)-di-trans,octa-cis-undecaprenyl diphosphate + beta-D-GlcNAc-(1-&gt;4)-Mur2Ac(oyl-L-Ala-gamma-D-Glu-L-Lys-D-Ala-D-Ala)-di-trans,octa-cis-undecaprenyl diphosphate = [GlcNAc-(1-&gt;4)-Mur2Ac(oyl-L-Ala-gamma-D-Glu-L-Lys-D-Ala-D-Ala)](n+1)-di-trans,octa-cis-undecaprenyl diphosphate + di-trans,octa-cis-undecaprenyl diphosphate + H(+)</text>
        <dbReference type="Rhea" id="RHEA:23708"/>
        <dbReference type="Rhea" id="RHEA-COMP:9602"/>
        <dbReference type="Rhea" id="RHEA-COMP:9603"/>
        <dbReference type="ChEBI" id="CHEBI:15378"/>
        <dbReference type="ChEBI" id="CHEBI:58405"/>
        <dbReference type="ChEBI" id="CHEBI:60033"/>
        <dbReference type="ChEBI" id="CHEBI:78435"/>
        <dbReference type="EC" id="2.4.99.28"/>
    </reaction>
</comment>
<evidence type="ECO:0000256" key="5">
    <source>
        <dbReference type="ARBA" id="ARBA00022679"/>
    </source>
</evidence>
<evidence type="ECO:0000256" key="11">
    <source>
        <dbReference type="ARBA" id="ARBA00023136"/>
    </source>
</evidence>
<keyword evidence="21" id="KW-1185">Reference proteome</keyword>
<dbReference type="Pfam" id="PF00912">
    <property type="entry name" value="Transgly"/>
    <property type="match status" value="1"/>
</dbReference>
<feature type="transmembrane region" description="Helical" evidence="17">
    <location>
        <begin position="34"/>
        <end position="62"/>
    </location>
</feature>
<dbReference type="PANTHER" id="PTHR32282:SF32">
    <property type="entry name" value="PENICILLIN-BINDING PROTEIN 2A"/>
    <property type="match status" value="1"/>
</dbReference>
<evidence type="ECO:0000256" key="16">
    <source>
        <dbReference type="SAM" id="MobiDB-lite"/>
    </source>
</evidence>
<dbReference type="SUPFAM" id="SSF53955">
    <property type="entry name" value="Lysozyme-like"/>
    <property type="match status" value="1"/>
</dbReference>
<reference evidence="20 21" key="1">
    <citation type="submission" date="2021-01" db="EMBL/GenBank/DDBJ databases">
        <title>Genomic Encyclopedia of Type Strains, Phase IV (KMG-IV): sequencing the most valuable type-strain genomes for metagenomic binning, comparative biology and taxonomic classification.</title>
        <authorList>
            <person name="Goeker M."/>
        </authorList>
    </citation>
    <scope>NUCLEOTIDE SEQUENCE [LARGE SCALE GENOMIC DNA]</scope>
    <source>
        <strain evidence="20 21">DSM 24834</strain>
    </source>
</reference>
<protein>
    <submittedName>
        <fullName evidence="20">Penicillin-binding protein</fullName>
    </submittedName>
</protein>
<evidence type="ECO:0000313" key="20">
    <source>
        <dbReference type="EMBL" id="MBM7585000.1"/>
    </source>
</evidence>
<dbReference type="Gene3D" id="2.60.40.10">
    <property type="entry name" value="Immunoglobulins"/>
    <property type="match status" value="1"/>
</dbReference>
<dbReference type="Proteomes" id="UP001646157">
    <property type="component" value="Unassembled WGS sequence"/>
</dbReference>
<dbReference type="InterPro" id="IPR001460">
    <property type="entry name" value="PCN-bd_Tpept"/>
</dbReference>
<feature type="region of interest" description="Disordered" evidence="16">
    <location>
        <begin position="913"/>
        <end position="976"/>
    </location>
</feature>
<evidence type="ECO:0000256" key="6">
    <source>
        <dbReference type="ARBA" id="ARBA00022692"/>
    </source>
</evidence>
<dbReference type="Gene3D" id="3.40.710.10">
    <property type="entry name" value="DD-peptidase/beta-lactamase superfamily"/>
    <property type="match status" value="1"/>
</dbReference>
<evidence type="ECO:0000256" key="9">
    <source>
        <dbReference type="ARBA" id="ARBA00022984"/>
    </source>
</evidence>
<keyword evidence="2" id="KW-0121">Carboxypeptidase</keyword>
<keyword evidence="9" id="KW-0573">Peptidoglycan synthesis</keyword>
<gene>
    <name evidence="20" type="ORF">JOC86_001537</name>
</gene>
<dbReference type="InterPro" id="IPR050396">
    <property type="entry name" value="Glycosyltr_51/Transpeptidase"/>
</dbReference>
<evidence type="ECO:0000256" key="15">
    <source>
        <dbReference type="ARBA" id="ARBA00049902"/>
    </source>
</evidence>
<keyword evidence="8" id="KW-0133">Cell shape</keyword>
<name>A0ABS2NB13_9BACI</name>
<keyword evidence="6 17" id="KW-0812">Transmembrane</keyword>
<comment type="caution">
    <text evidence="20">The sequence shown here is derived from an EMBL/GenBank/DDBJ whole genome shotgun (WGS) entry which is preliminary data.</text>
</comment>
<evidence type="ECO:0000256" key="8">
    <source>
        <dbReference type="ARBA" id="ARBA00022960"/>
    </source>
</evidence>
<keyword evidence="4" id="KW-0328">Glycosyltransferase</keyword>
<dbReference type="InterPro" id="IPR023346">
    <property type="entry name" value="Lysozyme-like_dom_sf"/>
</dbReference>
<keyword evidence="7" id="KW-0378">Hydrolase</keyword>
<comment type="catalytic activity">
    <reaction evidence="14">
        <text>Preferential cleavage: (Ac)2-L-Lys-D-Ala-|-D-Ala. Also transpeptidation of peptidyl-alanyl moieties that are N-acyl substituents of D-alanine.</text>
        <dbReference type="EC" id="3.4.16.4"/>
    </reaction>
</comment>
<keyword evidence="1" id="KW-1003">Cell membrane</keyword>
<dbReference type="RefSeq" id="WP_205169639.1">
    <property type="nucleotide sequence ID" value="NZ_JAFBDZ010000001.1"/>
</dbReference>
<evidence type="ECO:0000256" key="4">
    <source>
        <dbReference type="ARBA" id="ARBA00022676"/>
    </source>
</evidence>
<keyword evidence="12" id="KW-0511">Multifunctional enzyme</keyword>
<evidence type="ECO:0000256" key="17">
    <source>
        <dbReference type="SAM" id="Phobius"/>
    </source>
</evidence>
<feature type="domain" description="Glycosyl transferase family 51" evidence="19">
    <location>
        <begin position="95"/>
        <end position="281"/>
    </location>
</feature>
<keyword evidence="10 17" id="KW-1133">Transmembrane helix</keyword>
<evidence type="ECO:0000259" key="18">
    <source>
        <dbReference type="Pfam" id="PF00905"/>
    </source>
</evidence>
<dbReference type="Gene3D" id="1.10.3810.10">
    <property type="entry name" value="Biosynthetic peptidoglycan transglycosylase-like"/>
    <property type="match status" value="1"/>
</dbReference>
<feature type="compositionally biased region" description="Low complexity" evidence="16">
    <location>
        <begin position="954"/>
        <end position="976"/>
    </location>
</feature>
<dbReference type="InterPro" id="IPR012338">
    <property type="entry name" value="Beta-lactam/transpept-like"/>
</dbReference>
<keyword evidence="3" id="KW-0645">Protease</keyword>
<evidence type="ECO:0000256" key="12">
    <source>
        <dbReference type="ARBA" id="ARBA00023268"/>
    </source>
</evidence>
<feature type="compositionally biased region" description="Basic and acidic residues" evidence="16">
    <location>
        <begin position="921"/>
        <end position="948"/>
    </location>
</feature>
<evidence type="ECO:0000259" key="19">
    <source>
        <dbReference type="Pfam" id="PF00912"/>
    </source>
</evidence>
<dbReference type="InterPro" id="IPR013783">
    <property type="entry name" value="Ig-like_fold"/>
</dbReference>
<feature type="domain" description="Penicillin-binding protein transpeptidase" evidence="18">
    <location>
        <begin position="418"/>
        <end position="665"/>
    </location>
</feature>
<evidence type="ECO:0000256" key="13">
    <source>
        <dbReference type="ARBA" id="ARBA00023316"/>
    </source>
</evidence>
<proteinExistence type="predicted"/>
<dbReference type="PANTHER" id="PTHR32282">
    <property type="entry name" value="BINDING PROTEIN TRANSPEPTIDASE, PUTATIVE-RELATED"/>
    <property type="match status" value="1"/>
</dbReference>